<keyword evidence="2" id="KW-0560">Oxidoreductase</keyword>
<dbReference type="AlphaFoldDB" id="A0A0P6Y9D3"/>
<dbReference type="PATRIC" id="fig|70996.4.peg.3150"/>
<dbReference type="FunFam" id="3.40.50.720:FF:000084">
    <property type="entry name" value="Short-chain dehydrogenase reductase"/>
    <property type="match status" value="1"/>
</dbReference>
<dbReference type="InterPro" id="IPR050259">
    <property type="entry name" value="SDR"/>
</dbReference>
<dbReference type="PRINTS" id="PR00081">
    <property type="entry name" value="GDHRDH"/>
</dbReference>
<dbReference type="Proteomes" id="UP000050277">
    <property type="component" value="Unassembled WGS sequence"/>
</dbReference>
<dbReference type="Pfam" id="PF13561">
    <property type="entry name" value="adh_short_C2"/>
    <property type="match status" value="1"/>
</dbReference>
<evidence type="ECO:0000313" key="4">
    <source>
        <dbReference type="Proteomes" id="UP000050277"/>
    </source>
</evidence>
<comment type="similarity">
    <text evidence="1">Belongs to the short-chain dehydrogenases/reductases (SDR) family.</text>
</comment>
<dbReference type="Gene3D" id="3.40.50.720">
    <property type="entry name" value="NAD(P)-binding Rossmann-like Domain"/>
    <property type="match status" value="1"/>
</dbReference>
<evidence type="ECO:0000256" key="2">
    <source>
        <dbReference type="ARBA" id="ARBA00023002"/>
    </source>
</evidence>
<evidence type="ECO:0000256" key="1">
    <source>
        <dbReference type="ARBA" id="ARBA00006484"/>
    </source>
</evidence>
<dbReference type="CDD" id="cd05344">
    <property type="entry name" value="BKR_like_SDR_like"/>
    <property type="match status" value="1"/>
</dbReference>
<dbReference type="PANTHER" id="PTHR42879">
    <property type="entry name" value="3-OXOACYL-(ACYL-CARRIER-PROTEIN) REDUCTASE"/>
    <property type="match status" value="1"/>
</dbReference>
<dbReference type="InterPro" id="IPR002347">
    <property type="entry name" value="SDR_fam"/>
</dbReference>
<dbReference type="SUPFAM" id="SSF51735">
    <property type="entry name" value="NAD(P)-binding Rossmann-fold domains"/>
    <property type="match status" value="1"/>
</dbReference>
<gene>
    <name evidence="3" type="ORF">SE18_15625</name>
</gene>
<dbReference type="EMBL" id="LGKP01000023">
    <property type="protein sequence ID" value="KPL85757.1"/>
    <property type="molecule type" value="Genomic_DNA"/>
</dbReference>
<dbReference type="GO" id="GO:0016491">
    <property type="term" value="F:oxidoreductase activity"/>
    <property type="evidence" value="ECO:0007669"/>
    <property type="project" value="UniProtKB-KW"/>
</dbReference>
<accession>A0A0P6Y9D3</accession>
<proteinExistence type="inferred from homology"/>
<dbReference type="OrthoDB" id="9803333at2"/>
<dbReference type="PANTHER" id="PTHR42879:SF6">
    <property type="entry name" value="NADPH-DEPENDENT REDUCTASE BACG"/>
    <property type="match status" value="1"/>
</dbReference>
<keyword evidence="4" id="KW-1185">Reference proteome</keyword>
<organism evidence="3 4">
    <name type="scientific">Herpetosiphon geysericola</name>
    <dbReference type="NCBI Taxonomy" id="70996"/>
    <lineage>
        <taxon>Bacteria</taxon>
        <taxon>Bacillati</taxon>
        <taxon>Chloroflexota</taxon>
        <taxon>Chloroflexia</taxon>
        <taxon>Herpetosiphonales</taxon>
        <taxon>Herpetosiphonaceae</taxon>
        <taxon>Herpetosiphon</taxon>
    </lineage>
</organism>
<protein>
    <submittedName>
        <fullName evidence="3">3-oxoacyl-ACP reductase</fullName>
    </submittedName>
</protein>
<dbReference type="RefSeq" id="WP_054535401.1">
    <property type="nucleotide sequence ID" value="NZ_LGKP01000023.1"/>
</dbReference>
<name>A0A0P6Y9D3_9CHLR</name>
<sequence>MDLGLADKVAFVAAGSQGLGHAAALELAREGAKVAICGRNQATIKQTAAAIQAATNSDVLAVVADVTDPAAIQHAIEQTVAHFGGLHILVTNAGGPPPGYFDNLDDAAWEQGWNLTFMSVVRLIRVALPHLKTAGWGRIITITSATVKQPMDDLLISSAIRPGVVGLVRSLATQLGPSGITVNNLAPGFTLTERVSEIFAARSANKGTSFEQEAAGITNNTPVGRMGQPDEIGALIAFIASTRAGYITGQTFLIDGGAYRGLA</sequence>
<dbReference type="InterPro" id="IPR036291">
    <property type="entry name" value="NAD(P)-bd_dom_sf"/>
</dbReference>
<dbReference type="STRING" id="70996.SE18_15625"/>
<evidence type="ECO:0000313" key="3">
    <source>
        <dbReference type="EMBL" id="KPL85757.1"/>
    </source>
</evidence>
<reference evidence="3 4" key="1">
    <citation type="submission" date="2015-07" db="EMBL/GenBank/DDBJ databases">
        <title>Whole genome sequence of Herpetosiphon geysericola DSM 7119.</title>
        <authorList>
            <person name="Hemp J."/>
            <person name="Ward L.M."/>
            <person name="Pace L.A."/>
            <person name="Fischer W.W."/>
        </authorList>
    </citation>
    <scope>NUCLEOTIDE SEQUENCE [LARGE SCALE GENOMIC DNA]</scope>
    <source>
        <strain evidence="3 4">DSM 7119</strain>
    </source>
</reference>
<comment type="caution">
    <text evidence="3">The sequence shown here is derived from an EMBL/GenBank/DDBJ whole genome shotgun (WGS) entry which is preliminary data.</text>
</comment>